<accession>V5C764</accession>
<dbReference type="OrthoDB" id="9804944at2"/>
<name>V5C764_9GAMM</name>
<dbReference type="InterPro" id="IPR037523">
    <property type="entry name" value="VOC_core"/>
</dbReference>
<dbReference type="Proteomes" id="UP000017842">
    <property type="component" value="Unassembled WGS sequence"/>
</dbReference>
<dbReference type="AlphaFoldDB" id="V5C764"/>
<dbReference type="PROSITE" id="PS51819">
    <property type="entry name" value="VOC"/>
    <property type="match status" value="1"/>
</dbReference>
<organism evidence="2 3">
    <name type="scientific">Methyloglobulus morosus KoM1</name>
    <dbReference type="NCBI Taxonomy" id="1116472"/>
    <lineage>
        <taxon>Bacteria</taxon>
        <taxon>Pseudomonadati</taxon>
        <taxon>Pseudomonadota</taxon>
        <taxon>Gammaproteobacteria</taxon>
        <taxon>Methylococcales</taxon>
        <taxon>Methylococcaceae</taxon>
        <taxon>Methyloglobulus</taxon>
    </lineage>
</organism>
<dbReference type="GO" id="GO:0016829">
    <property type="term" value="F:lyase activity"/>
    <property type="evidence" value="ECO:0007669"/>
    <property type="project" value="UniProtKB-KW"/>
</dbReference>
<dbReference type="InterPro" id="IPR004360">
    <property type="entry name" value="Glyas_Fos-R_dOase_dom"/>
</dbReference>
<gene>
    <name evidence="2" type="ORF">MGMO_53c00320</name>
</gene>
<evidence type="ECO:0000259" key="1">
    <source>
        <dbReference type="PROSITE" id="PS51819"/>
    </source>
</evidence>
<proteinExistence type="predicted"/>
<evidence type="ECO:0000313" key="3">
    <source>
        <dbReference type="Proteomes" id="UP000017842"/>
    </source>
</evidence>
<dbReference type="InterPro" id="IPR029068">
    <property type="entry name" value="Glyas_Bleomycin-R_OHBP_Dase"/>
</dbReference>
<dbReference type="SUPFAM" id="SSF54593">
    <property type="entry name" value="Glyoxalase/Bleomycin resistance protein/Dihydroxybiphenyl dioxygenase"/>
    <property type="match status" value="1"/>
</dbReference>
<sequence length="130" mass="14868">MPITGINHINIEVTAEQLPKVKAFYEDVMGLKPGFRAKSKRDGAWLYAQDQPVIHLSVTEDLMNEADKIHFNHVAFACNGLAQFKRDLDIQQIQYTLEQRSLADREMTQIFFYDPVGIKIELNFAGETLP</sequence>
<comment type="caution">
    <text evidence="2">The sequence shown here is derived from an EMBL/GenBank/DDBJ whole genome shotgun (WGS) entry which is preliminary data.</text>
</comment>
<reference evidence="2 3" key="1">
    <citation type="journal article" date="2013" name="Genome Announc.">
        <title>Draft Genome Sequence of the Methanotrophic Gammaproteobacterium Methyloglobulus morosus DSM 22980 Strain KoM1.</title>
        <authorList>
            <person name="Poehlein A."/>
            <person name="Deutzmann J.S."/>
            <person name="Daniel R."/>
            <person name="Simeonova D.D."/>
        </authorList>
    </citation>
    <scope>NUCLEOTIDE SEQUENCE [LARGE SCALE GENOMIC DNA]</scope>
    <source>
        <strain evidence="2 3">KoM1</strain>
    </source>
</reference>
<protein>
    <submittedName>
        <fullName evidence="2">Lactoylglutathione lyase</fullName>
    </submittedName>
</protein>
<dbReference type="Pfam" id="PF00903">
    <property type="entry name" value="Glyoxalase"/>
    <property type="match status" value="1"/>
</dbReference>
<dbReference type="RefSeq" id="WP_023494370.1">
    <property type="nucleotide sequence ID" value="NZ_AYLO01000051.1"/>
</dbReference>
<dbReference type="PANTHER" id="PTHR46142:SF3">
    <property type="entry name" value="F18B13.24 PROTEIN"/>
    <property type="match status" value="1"/>
</dbReference>
<dbReference type="Gene3D" id="3.10.180.10">
    <property type="entry name" value="2,3-Dihydroxybiphenyl 1,2-Dioxygenase, domain 1"/>
    <property type="match status" value="1"/>
</dbReference>
<dbReference type="EMBL" id="AYLO01000051">
    <property type="protein sequence ID" value="ESS72573.1"/>
    <property type="molecule type" value="Genomic_DNA"/>
</dbReference>
<dbReference type="eggNOG" id="COG0346">
    <property type="taxonomic scope" value="Bacteria"/>
</dbReference>
<dbReference type="STRING" id="1116472.MGMO_53c00320"/>
<keyword evidence="3" id="KW-1185">Reference proteome</keyword>
<evidence type="ECO:0000313" key="2">
    <source>
        <dbReference type="EMBL" id="ESS72573.1"/>
    </source>
</evidence>
<feature type="domain" description="VOC" evidence="1">
    <location>
        <begin position="5"/>
        <end position="125"/>
    </location>
</feature>
<dbReference type="PANTHER" id="PTHR46142">
    <property type="match status" value="1"/>
</dbReference>
<keyword evidence="2" id="KW-0456">Lyase</keyword>